<evidence type="ECO:0000259" key="3">
    <source>
        <dbReference type="Pfam" id="PF03936"/>
    </source>
</evidence>
<dbReference type="PANTHER" id="PTHR31225">
    <property type="entry name" value="OS04G0344100 PROTEIN-RELATED"/>
    <property type="match status" value="1"/>
</dbReference>
<proteinExistence type="predicted"/>
<protein>
    <submittedName>
        <fullName evidence="4">Epi-cedrol synthase</fullName>
    </submittedName>
</protein>
<organism evidence="4 5">
    <name type="scientific">Artemisia annua</name>
    <name type="common">Sweet wormwood</name>
    <dbReference type="NCBI Taxonomy" id="35608"/>
    <lineage>
        <taxon>Eukaryota</taxon>
        <taxon>Viridiplantae</taxon>
        <taxon>Streptophyta</taxon>
        <taxon>Embryophyta</taxon>
        <taxon>Tracheophyta</taxon>
        <taxon>Spermatophyta</taxon>
        <taxon>Magnoliopsida</taxon>
        <taxon>eudicotyledons</taxon>
        <taxon>Gunneridae</taxon>
        <taxon>Pentapetalae</taxon>
        <taxon>asterids</taxon>
        <taxon>campanulids</taxon>
        <taxon>Asterales</taxon>
        <taxon>Asteraceae</taxon>
        <taxon>Asteroideae</taxon>
        <taxon>Anthemideae</taxon>
        <taxon>Artemisiinae</taxon>
        <taxon>Artemisia</taxon>
    </lineage>
</organism>
<dbReference type="InterPro" id="IPR036965">
    <property type="entry name" value="Terpene_synth_N_sf"/>
</dbReference>
<evidence type="ECO:0000259" key="2">
    <source>
        <dbReference type="Pfam" id="PF01397"/>
    </source>
</evidence>
<dbReference type="STRING" id="35608.A0A2U1N5S8"/>
<dbReference type="Proteomes" id="UP000245207">
    <property type="component" value="Unassembled WGS sequence"/>
</dbReference>
<reference evidence="4 5" key="1">
    <citation type="journal article" date="2018" name="Mol. Plant">
        <title>The genome of Artemisia annua provides insight into the evolution of Asteraceae family and artemisinin biosynthesis.</title>
        <authorList>
            <person name="Shen Q."/>
            <person name="Zhang L."/>
            <person name="Liao Z."/>
            <person name="Wang S."/>
            <person name="Yan T."/>
            <person name="Shi P."/>
            <person name="Liu M."/>
            <person name="Fu X."/>
            <person name="Pan Q."/>
            <person name="Wang Y."/>
            <person name="Lv Z."/>
            <person name="Lu X."/>
            <person name="Zhang F."/>
            <person name="Jiang W."/>
            <person name="Ma Y."/>
            <person name="Chen M."/>
            <person name="Hao X."/>
            <person name="Li L."/>
            <person name="Tang Y."/>
            <person name="Lv G."/>
            <person name="Zhou Y."/>
            <person name="Sun X."/>
            <person name="Brodelius P.E."/>
            <person name="Rose J.K.C."/>
            <person name="Tang K."/>
        </authorList>
    </citation>
    <scope>NUCLEOTIDE SEQUENCE [LARGE SCALE GENOMIC DNA]</scope>
    <source>
        <strain evidence="5">cv. Huhao1</strain>
        <tissue evidence="4">Leaf</tissue>
    </source>
</reference>
<dbReference type="GO" id="GO:0000287">
    <property type="term" value="F:magnesium ion binding"/>
    <property type="evidence" value="ECO:0007669"/>
    <property type="project" value="InterPro"/>
</dbReference>
<dbReference type="GO" id="GO:0010333">
    <property type="term" value="F:terpene synthase activity"/>
    <property type="evidence" value="ECO:0007669"/>
    <property type="project" value="InterPro"/>
</dbReference>
<dbReference type="CDD" id="cd00684">
    <property type="entry name" value="Terpene_cyclase_plant_C1"/>
    <property type="match status" value="1"/>
</dbReference>
<comment type="caution">
    <text evidence="4">The sequence shown here is derived from an EMBL/GenBank/DDBJ whole genome shotgun (WGS) entry which is preliminary data.</text>
</comment>
<evidence type="ECO:0000256" key="1">
    <source>
        <dbReference type="ARBA" id="ARBA00022723"/>
    </source>
</evidence>
<feature type="domain" description="Terpene synthase metal-binding" evidence="3">
    <location>
        <begin position="286"/>
        <end position="364"/>
    </location>
</feature>
<dbReference type="InterPro" id="IPR008949">
    <property type="entry name" value="Isoprenoid_synthase_dom_sf"/>
</dbReference>
<dbReference type="Gene3D" id="1.50.10.130">
    <property type="entry name" value="Terpene synthase, N-terminal domain"/>
    <property type="match status" value="1"/>
</dbReference>
<gene>
    <name evidence="4" type="ORF">CTI12_AA305130</name>
</gene>
<keyword evidence="5" id="KW-1185">Reference proteome</keyword>
<name>A0A2U1N5S8_ARTAN</name>
<dbReference type="InterPro" id="IPR008930">
    <property type="entry name" value="Terpenoid_cyclase/PrenylTrfase"/>
</dbReference>
<feature type="domain" description="Terpene synthase metal-binding" evidence="3">
    <location>
        <begin position="167"/>
        <end position="281"/>
    </location>
</feature>
<dbReference type="Pfam" id="PF01397">
    <property type="entry name" value="Terpene_synth"/>
    <property type="match status" value="1"/>
</dbReference>
<dbReference type="Pfam" id="PF03936">
    <property type="entry name" value="Terpene_synth_C"/>
    <property type="match status" value="2"/>
</dbReference>
<dbReference type="OrthoDB" id="1877784at2759"/>
<evidence type="ECO:0000313" key="4">
    <source>
        <dbReference type="EMBL" id="PWA68853.1"/>
    </source>
</evidence>
<dbReference type="GO" id="GO:0016102">
    <property type="term" value="P:diterpenoid biosynthetic process"/>
    <property type="evidence" value="ECO:0007669"/>
    <property type="project" value="InterPro"/>
</dbReference>
<dbReference type="InterPro" id="IPR005630">
    <property type="entry name" value="Terpene_synthase_metal-bd"/>
</dbReference>
<dbReference type="InterPro" id="IPR044814">
    <property type="entry name" value="Terpene_cyclase_plant_C1"/>
</dbReference>
<dbReference type="Gene3D" id="1.10.600.10">
    <property type="entry name" value="Farnesyl Diphosphate Synthase"/>
    <property type="match status" value="2"/>
</dbReference>
<dbReference type="SUPFAM" id="SSF48576">
    <property type="entry name" value="Terpenoid synthases"/>
    <property type="match status" value="1"/>
</dbReference>
<evidence type="ECO:0000313" key="5">
    <source>
        <dbReference type="Proteomes" id="UP000245207"/>
    </source>
</evidence>
<dbReference type="EMBL" id="PKPP01003553">
    <property type="protein sequence ID" value="PWA68853.1"/>
    <property type="molecule type" value="Genomic_DNA"/>
</dbReference>
<dbReference type="InterPro" id="IPR050148">
    <property type="entry name" value="Terpene_synthase-like"/>
</dbReference>
<dbReference type="AlphaFoldDB" id="A0A2U1N5S8"/>
<sequence>MGFLFQAVNIFSKYKDEEGDFKESLKDDVHGLLELYEATYMSMPGESILDDALAFTRTCLTAIANYPLLRETMGSMLVSWLYIVNWDYDQYKENTINLKTLHMRIQEALEQPLNKRLPRIEALRYIPFYQQQAYHNESLLKLAKLGFSLLQSLHKKELSQISKWWKSFDVPSNLPYARNRPVECYFWALAVYFEPQYSLSRVFLARFFFIQTLLDDTYDAYGTYKELENFTKAIQRWSVTCLNELPEKMNLVYQILMKLFEEMDEILLKEGKAHHLNYIIDAVLLPYMGNIITDEVFKWAFSNPPLVNACCLHCRTMDDLVTYKEEEDRKHVATGIMCYRKQFNVSEEQACESYNRKVEDAWKELNAEFISCKDVKLPIRMRVINFARSMDVLYKNKDHFTHVGEELINHINSLLVDGIIT</sequence>
<feature type="domain" description="Terpene synthase N-terminal" evidence="2">
    <location>
        <begin position="9"/>
        <end position="64"/>
    </location>
</feature>
<dbReference type="PANTHER" id="PTHR31225:SF235">
    <property type="entry name" value="TERPENOID CYCLASES_PROTEIN PRENYLTRANSFERASE ALPHA-ALPHA TOROID-RELATED"/>
    <property type="match status" value="1"/>
</dbReference>
<dbReference type="SUPFAM" id="SSF48239">
    <property type="entry name" value="Terpenoid cyclases/Protein prenyltransferases"/>
    <property type="match status" value="1"/>
</dbReference>
<accession>A0A2U1N5S8</accession>
<dbReference type="InterPro" id="IPR001906">
    <property type="entry name" value="Terpene_synth_N"/>
</dbReference>
<keyword evidence="1" id="KW-0479">Metal-binding</keyword>